<dbReference type="EMBL" id="JBHSDT010000004">
    <property type="protein sequence ID" value="MFC4402602.1"/>
    <property type="molecule type" value="Genomic_DNA"/>
</dbReference>
<sequence length="237" mass="26500">MIEELLLVIWRVITILPLMLIITLFMGRRAIGELPVFDFLVIITLASVVGADIADPSIHHFPTVIAIIAIGLIQKIVSHLKLANHKFGHKITLEPTVVIHEGMLIKTNLKKIGFSIDNILQMLREKSIFDISEVETAIIEANGSLSVLKKQPKRAVTLGDLQLSGDSSLLSYPVVVEGEIYSNVLEALQLDNIWLEEQIQLENLTLSDIFFASINSLHELHICSYDDIPEKLPPIYH</sequence>
<keyword evidence="10" id="KW-1185">Reference proteome</keyword>
<dbReference type="InterPro" id="IPR023090">
    <property type="entry name" value="UPF0702_alpha/beta_dom_sf"/>
</dbReference>
<dbReference type="InterPro" id="IPR007353">
    <property type="entry name" value="DUF421"/>
</dbReference>
<proteinExistence type="inferred from homology"/>
<evidence type="ECO:0000259" key="8">
    <source>
        <dbReference type="Pfam" id="PF04239"/>
    </source>
</evidence>
<keyword evidence="5 7" id="KW-1133">Transmembrane helix</keyword>
<dbReference type="RefSeq" id="WP_390250345.1">
    <property type="nucleotide sequence ID" value="NZ_JBHSDT010000004.1"/>
</dbReference>
<feature type="transmembrane region" description="Helical" evidence="7">
    <location>
        <begin position="34"/>
        <end position="54"/>
    </location>
</feature>
<evidence type="ECO:0000256" key="1">
    <source>
        <dbReference type="ARBA" id="ARBA00004651"/>
    </source>
</evidence>
<gene>
    <name evidence="9" type="ORF">ACFOY7_05910</name>
</gene>
<name>A0ABV8WTM1_9BACI</name>
<evidence type="ECO:0000256" key="2">
    <source>
        <dbReference type="ARBA" id="ARBA00006448"/>
    </source>
</evidence>
<comment type="subcellular location">
    <subcellularLocation>
        <location evidence="1">Cell membrane</location>
        <topology evidence="1">Multi-pass membrane protein</topology>
    </subcellularLocation>
</comment>
<keyword evidence="3" id="KW-1003">Cell membrane</keyword>
<comment type="caution">
    <text evidence="9">The sequence shown here is derived from an EMBL/GenBank/DDBJ whole genome shotgun (WGS) entry which is preliminary data.</text>
</comment>
<evidence type="ECO:0000313" key="9">
    <source>
        <dbReference type="EMBL" id="MFC4402602.1"/>
    </source>
</evidence>
<keyword evidence="6 7" id="KW-0472">Membrane</keyword>
<feature type="domain" description="YetF C-terminal" evidence="8">
    <location>
        <begin position="84"/>
        <end position="214"/>
    </location>
</feature>
<organism evidence="9 10">
    <name type="scientific">Gracilibacillus xinjiangensis</name>
    <dbReference type="NCBI Taxonomy" id="1193282"/>
    <lineage>
        <taxon>Bacteria</taxon>
        <taxon>Bacillati</taxon>
        <taxon>Bacillota</taxon>
        <taxon>Bacilli</taxon>
        <taxon>Bacillales</taxon>
        <taxon>Bacillaceae</taxon>
        <taxon>Gracilibacillus</taxon>
    </lineage>
</organism>
<evidence type="ECO:0000313" key="10">
    <source>
        <dbReference type="Proteomes" id="UP001595882"/>
    </source>
</evidence>
<evidence type="ECO:0000256" key="5">
    <source>
        <dbReference type="ARBA" id="ARBA00022989"/>
    </source>
</evidence>
<dbReference type="PANTHER" id="PTHR34582">
    <property type="entry name" value="UPF0702 TRANSMEMBRANE PROTEIN YCAP"/>
    <property type="match status" value="1"/>
</dbReference>
<feature type="transmembrane region" description="Helical" evidence="7">
    <location>
        <begin position="60"/>
        <end position="77"/>
    </location>
</feature>
<feature type="transmembrane region" description="Helical" evidence="7">
    <location>
        <begin position="6"/>
        <end position="27"/>
    </location>
</feature>
<comment type="similarity">
    <text evidence="2">Belongs to the UPF0702 family.</text>
</comment>
<reference evidence="10" key="1">
    <citation type="journal article" date="2019" name="Int. J. Syst. Evol. Microbiol.">
        <title>The Global Catalogue of Microorganisms (GCM) 10K type strain sequencing project: providing services to taxonomists for standard genome sequencing and annotation.</title>
        <authorList>
            <consortium name="The Broad Institute Genomics Platform"/>
            <consortium name="The Broad Institute Genome Sequencing Center for Infectious Disease"/>
            <person name="Wu L."/>
            <person name="Ma J."/>
        </authorList>
    </citation>
    <scope>NUCLEOTIDE SEQUENCE [LARGE SCALE GENOMIC DNA]</scope>
    <source>
        <strain evidence="10">CCUG 37865</strain>
    </source>
</reference>
<dbReference type="Proteomes" id="UP001595882">
    <property type="component" value="Unassembled WGS sequence"/>
</dbReference>
<evidence type="ECO:0000256" key="4">
    <source>
        <dbReference type="ARBA" id="ARBA00022692"/>
    </source>
</evidence>
<dbReference type="Pfam" id="PF04239">
    <property type="entry name" value="DUF421"/>
    <property type="match status" value="1"/>
</dbReference>
<protein>
    <submittedName>
        <fullName evidence="9">DUF421 domain-containing protein</fullName>
    </submittedName>
</protein>
<accession>A0ABV8WTM1</accession>
<evidence type="ECO:0000256" key="7">
    <source>
        <dbReference type="SAM" id="Phobius"/>
    </source>
</evidence>
<dbReference type="Gene3D" id="3.30.240.20">
    <property type="entry name" value="bsu07140 like domains"/>
    <property type="match status" value="2"/>
</dbReference>
<evidence type="ECO:0000256" key="3">
    <source>
        <dbReference type="ARBA" id="ARBA00022475"/>
    </source>
</evidence>
<dbReference type="PANTHER" id="PTHR34582:SF6">
    <property type="entry name" value="UPF0702 TRANSMEMBRANE PROTEIN YCAP"/>
    <property type="match status" value="1"/>
</dbReference>
<keyword evidence="4 7" id="KW-0812">Transmembrane</keyword>
<evidence type="ECO:0000256" key="6">
    <source>
        <dbReference type="ARBA" id="ARBA00023136"/>
    </source>
</evidence>